<keyword evidence="2 5" id="KW-0812">Transmembrane</keyword>
<dbReference type="OrthoDB" id="9814012at2"/>
<keyword evidence="3 5" id="KW-1133">Transmembrane helix</keyword>
<evidence type="ECO:0000256" key="5">
    <source>
        <dbReference type="SAM" id="Phobius"/>
    </source>
</evidence>
<dbReference type="Gene3D" id="1.20.1280.290">
    <property type="match status" value="1"/>
</dbReference>
<reference evidence="6 7" key="1">
    <citation type="submission" date="2016-10" db="EMBL/GenBank/DDBJ databases">
        <authorList>
            <person name="de Groot N.N."/>
        </authorList>
    </citation>
    <scope>NUCLEOTIDE SEQUENCE [LARGE SCALE GENOMIC DNA]</scope>
    <source>
        <strain evidence="6 7">DSM 24677</strain>
    </source>
</reference>
<dbReference type="GO" id="GO:0051119">
    <property type="term" value="F:sugar transmembrane transporter activity"/>
    <property type="evidence" value="ECO:0007669"/>
    <property type="project" value="InterPro"/>
</dbReference>
<feature type="transmembrane region" description="Helical" evidence="5">
    <location>
        <begin position="36"/>
        <end position="56"/>
    </location>
</feature>
<dbReference type="RefSeq" id="WP_089892261.1">
    <property type="nucleotide sequence ID" value="NZ_CALBNM010000003.1"/>
</dbReference>
<feature type="transmembrane region" description="Helical" evidence="5">
    <location>
        <begin position="6"/>
        <end position="24"/>
    </location>
</feature>
<protein>
    <submittedName>
        <fullName evidence="6">MtN3 and saliva related transmembrane protein</fullName>
    </submittedName>
</protein>
<evidence type="ECO:0000256" key="4">
    <source>
        <dbReference type="ARBA" id="ARBA00023136"/>
    </source>
</evidence>
<dbReference type="EMBL" id="FNPR01000003">
    <property type="protein sequence ID" value="SDY68832.1"/>
    <property type="molecule type" value="Genomic_DNA"/>
</dbReference>
<keyword evidence="4 5" id="KW-0472">Membrane</keyword>
<evidence type="ECO:0000313" key="7">
    <source>
        <dbReference type="Proteomes" id="UP000199026"/>
    </source>
</evidence>
<dbReference type="InterPro" id="IPR006603">
    <property type="entry name" value="PQ-loop_rpt"/>
</dbReference>
<feature type="transmembrane region" description="Helical" evidence="5">
    <location>
        <begin position="62"/>
        <end position="81"/>
    </location>
</feature>
<dbReference type="Proteomes" id="UP000199026">
    <property type="component" value="Unassembled WGS sequence"/>
</dbReference>
<evidence type="ECO:0000256" key="1">
    <source>
        <dbReference type="ARBA" id="ARBA00004141"/>
    </source>
</evidence>
<dbReference type="InterPro" id="IPR047662">
    <property type="entry name" value="SemiSWEET"/>
</dbReference>
<dbReference type="Pfam" id="PF04193">
    <property type="entry name" value="PQ-loop"/>
    <property type="match status" value="1"/>
</dbReference>
<comment type="subcellular location">
    <subcellularLocation>
        <location evidence="1">Membrane</location>
        <topology evidence="1">Multi-pass membrane protein</topology>
    </subcellularLocation>
</comment>
<dbReference type="GO" id="GO:0016020">
    <property type="term" value="C:membrane"/>
    <property type="evidence" value="ECO:0007669"/>
    <property type="project" value="UniProtKB-SubCell"/>
</dbReference>
<organism evidence="6 7">
    <name type="scientific">Lentibacter algarum</name>
    <dbReference type="NCBI Taxonomy" id="576131"/>
    <lineage>
        <taxon>Bacteria</taxon>
        <taxon>Pseudomonadati</taxon>
        <taxon>Pseudomonadota</taxon>
        <taxon>Alphaproteobacteria</taxon>
        <taxon>Rhodobacterales</taxon>
        <taxon>Roseobacteraceae</taxon>
        <taxon>Lentibacter</taxon>
    </lineage>
</organism>
<dbReference type="STRING" id="576131.SAMN05444486_103220"/>
<dbReference type="AlphaFoldDB" id="A0A1H3LWP1"/>
<dbReference type="GeneID" id="78125173"/>
<dbReference type="NCBIfam" id="NF037968">
    <property type="entry name" value="SemiSWEET_2"/>
    <property type="match status" value="1"/>
</dbReference>
<evidence type="ECO:0000256" key="2">
    <source>
        <dbReference type="ARBA" id="ARBA00022692"/>
    </source>
</evidence>
<accession>A0A1H3LWP1</accession>
<gene>
    <name evidence="6" type="ORF">SAMN05444486_103220</name>
</gene>
<name>A0A1H3LWP1_9RHOB</name>
<evidence type="ECO:0000256" key="3">
    <source>
        <dbReference type="ARBA" id="ARBA00022989"/>
    </source>
</evidence>
<keyword evidence="7" id="KW-1185">Reference proteome</keyword>
<sequence length="84" mass="9300">MTLAPYVGYLAAALGTICWIPQAWKAWRTRNTSGISLVSNMLFLTTVSLWLLYGLLVSDWPIIIANIFAVIAVLTIVAAKLKYK</sequence>
<proteinExistence type="predicted"/>
<evidence type="ECO:0000313" key="6">
    <source>
        <dbReference type="EMBL" id="SDY68832.1"/>
    </source>
</evidence>